<dbReference type="RefSeq" id="WP_076167863.1">
    <property type="nucleotide sequence ID" value="NZ_MQUQ01000028.1"/>
</dbReference>
<evidence type="ECO:0000313" key="3">
    <source>
        <dbReference type="EMBL" id="OLZ44157.1"/>
    </source>
</evidence>
<dbReference type="Proteomes" id="UP000187486">
    <property type="component" value="Unassembled WGS sequence"/>
</dbReference>
<evidence type="ECO:0000313" key="4">
    <source>
        <dbReference type="Proteomes" id="UP000187486"/>
    </source>
</evidence>
<protein>
    <recommendedName>
        <fullName evidence="2">Asparagine synthetase domain-containing protein</fullName>
    </recommendedName>
</protein>
<dbReference type="STRING" id="76021.BS329_37670"/>
<dbReference type="Gene3D" id="3.40.50.620">
    <property type="entry name" value="HUPs"/>
    <property type="match status" value="1"/>
</dbReference>
<dbReference type="Pfam" id="PF00733">
    <property type="entry name" value="Asn_synthase"/>
    <property type="match status" value="1"/>
</dbReference>
<feature type="compositionally biased region" description="Basic and acidic residues" evidence="1">
    <location>
        <begin position="515"/>
        <end position="528"/>
    </location>
</feature>
<feature type="domain" description="Asparagine synthetase" evidence="2">
    <location>
        <begin position="126"/>
        <end position="508"/>
    </location>
</feature>
<name>A0A1R0KFN1_9PSEU</name>
<reference evidence="3 4" key="1">
    <citation type="submission" date="2016-01" db="EMBL/GenBank/DDBJ databases">
        <title>Amycolatopsis coloradensis genome sequencing and assembly.</title>
        <authorList>
            <person name="Mayilraj S."/>
        </authorList>
    </citation>
    <scope>NUCLEOTIDE SEQUENCE [LARGE SCALE GENOMIC DNA]</scope>
    <source>
        <strain evidence="3 4">DSM 44225</strain>
    </source>
</reference>
<dbReference type="AlphaFoldDB" id="A0A1R0KFN1"/>
<dbReference type="EMBL" id="MQUQ01000028">
    <property type="protein sequence ID" value="OLZ44157.1"/>
    <property type="molecule type" value="Genomic_DNA"/>
</dbReference>
<sequence length="536" mass="56888">MESVVAGAAGSFHLLASVDGEVYARGTQCGDRRLYWAEVDGVTVAADRARTLAWLLGARPDPGRLAAGLALPVLPYPLDREAMWPEVTAVAPGAAVCLGRGGSRRTRRWWRPPPSDLPLAQAAPGVREALRAAVAARVRPGQVWGADLSGGMDSTSLCFLAAEAGARLVAVTLEWSAPGNQDGHFARVAAEHLPGLTHLTFPSTALPGHFTGIDERREAGDRPSALLRDRAQREELARVLAEHGTRRRLSGHGGDHVVTPPAAYLHPLLRRHPRTALRHTAAYRAGGRWPLVATGRQLLSGRPLRGWLAAQADALSTTGQDTLPECDWGFSLSMPSWATGGAREMLAGLLRQAAASGTAPLAPDRGRHAWIGSTHVAGTSAAAIADRGGAGMPVQMPFCDDAVIDACLRARPEEAGHPGVYKPLLTTAMDGIVPDAIRSRTTKDHCGQEWHAGLAAQRRTLAAWAEESLLAAAGVLDPDLLRRAVLAPGLLREGTAGLESTLGTEAWLRDLHAHPRPGYLKEHPRESTRPVPAAAQ</sequence>
<accession>A0A1R0KFN1</accession>
<comment type="caution">
    <text evidence="3">The sequence shown here is derived from an EMBL/GenBank/DDBJ whole genome shotgun (WGS) entry which is preliminary data.</text>
</comment>
<evidence type="ECO:0000256" key="1">
    <source>
        <dbReference type="SAM" id="MobiDB-lite"/>
    </source>
</evidence>
<dbReference type="InterPro" id="IPR014729">
    <property type="entry name" value="Rossmann-like_a/b/a_fold"/>
</dbReference>
<dbReference type="InterPro" id="IPR001962">
    <property type="entry name" value="Asn_synthase"/>
</dbReference>
<proteinExistence type="predicted"/>
<dbReference type="OrthoDB" id="7053173at2"/>
<evidence type="ECO:0000259" key="2">
    <source>
        <dbReference type="Pfam" id="PF00733"/>
    </source>
</evidence>
<keyword evidence="4" id="KW-1185">Reference proteome</keyword>
<dbReference type="GO" id="GO:0006529">
    <property type="term" value="P:asparagine biosynthetic process"/>
    <property type="evidence" value="ECO:0007669"/>
    <property type="project" value="InterPro"/>
</dbReference>
<organism evidence="3 4">
    <name type="scientific">Amycolatopsis coloradensis</name>
    <dbReference type="NCBI Taxonomy" id="76021"/>
    <lineage>
        <taxon>Bacteria</taxon>
        <taxon>Bacillati</taxon>
        <taxon>Actinomycetota</taxon>
        <taxon>Actinomycetes</taxon>
        <taxon>Pseudonocardiales</taxon>
        <taxon>Pseudonocardiaceae</taxon>
        <taxon>Amycolatopsis</taxon>
    </lineage>
</organism>
<dbReference type="SUPFAM" id="SSF52402">
    <property type="entry name" value="Adenine nucleotide alpha hydrolases-like"/>
    <property type="match status" value="1"/>
</dbReference>
<feature type="region of interest" description="Disordered" evidence="1">
    <location>
        <begin position="515"/>
        <end position="536"/>
    </location>
</feature>
<dbReference type="GO" id="GO:0004066">
    <property type="term" value="F:asparagine synthase (glutamine-hydrolyzing) activity"/>
    <property type="evidence" value="ECO:0007669"/>
    <property type="project" value="InterPro"/>
</dbReference>
<gene>
    <name evidence="3" type="ORF">BS329_37670</name>
</gene>